<dbReference type="STRING" id="1123382.SAMN02745221_01807"/>
<dbReference type="InterPro" id="IPR036868">
    <property type="entry name" value="TusA-like_sf"/>
</dbReference>
<evidence type="ECO:0000313" key="2">
    <source>
        <dbReference type="EMBL" id="SHH15351.1"/>
    </source>
</evidence>
<evidence type="ECO:0000259" key="1">
    <source>
        <dbReference type="Pfam" id="PF01206"/>
    </source>
</evidence>
<protein>
    <submittedName>
        <fullName evidence="2">TusA-related sulfurtransferase</fullName>
    </submittedName>
</protein>
<keyword evidence="3" id="KW-1185">Reference proteome</keyword>
<dbReference type="EMBL" id="FQWY01000036">
    <property type="protein sequence ID" value="SHH15351.1"/>
    <property type="molecule type" value="Genomic_DNA"/>
</dbReference>
<dbReference type="SUPFAM" id="SSF64307">
    <property type="entry name" value="SirA-like"/>
    <property type="match status" value="1"/>
</dbReference>
<gene>
    <name evidence="2" type="ORF">SAMN02745221_01807</name>
</gene>
<keyword evidence="2" id="KW-0808">Transferase</keyword>
<evidence type="ECO:0000313" key="3">
    <source>
        <dbReference type="Proteomes" id="UP000242329"/>
    </source>
</evidence>
<dbReference type="AlphaFoldDB" id="A0A1M5QN90"/>
<dbReference type="Proteomes" id="UP000242329">
    <property type="component" value="Unassembled WGS sequence"/>
</dbReference>
<dbReference type="InterPro" id="IPR001455">
    <property type="entry name" value="TusA-like"/>
</dbReference>
<name>A0A1M5QN90_9FIRM</name>
<accession>A0A1M5QN90</accession>
<dbReference type="Gene3D" id="3.30.110.40">
    <property type="entry name" value="TusA-like domain"/>
    <property type="match status" value="1"/>
</dbReference>
<dbReference type="Pfam" id="PF01206">
    <property type="entry name" value="TusA"/>
    <property type="match status" value="1"/>
</dbReference>
<feature type="domain" description="UPF0033" evidence="1">
    <location>
        <begin position="3"/>
        <end position="69"/>
    </location>
</feature>
<dbReference type="OrthoDB" id="9800872at2"/>
<sequence length="69" mass="7775">MEKVDVRGLSCPMPVLKTKKVIDSGAKEILVVGTSQVSKENVTKLARSHGYEVIMKVDQKDSWEMELRK</sequence>
<dbReference type="GO" id="GO:0016740">
    <property type="term" value="F:transferase activity"/>
    <property type="evidence" value="ECO:0007669"/>
    <property type="project" value="UniProtKB-KW"/>
</dbReference>
<reference evidence="3" key="1">
    <citation type="submission" date="2016-11" db="EMBL/GenBank/DDBJ databases">
        <authorList>
            <person name="Varghese N."/>
            <person name="Submissions S."/>
        </authorList>
    </citation>
    <scope>NUCLEOTIDE SEQUENCE [LARGE SCALE GENOMIC DNA]</scope>
    <source>
        <strain evidence="3">DSM 11003</strain>
    </source>
</reference>
<dbReference type="RefSeq" id="WP_073093071.1">
    <property type="nucleotide sequence ID" value="NZ_FQWY01000036.1"/>
</dbReference>
<organism evidence="2 3">
    <name type="scientific">Thermosyntropha lipolytica DSM 11003</name>
    <dbReference type="NCBI Taxonomy" id="1123382"/>
    <lineage>
        <taxon>Bacteria</taxon>
        <taxon>Bacillati</taxon>
        <taxon>Bacillota</taxon>
        <taxon>Clostridia</taxon>
        <taxon>Eubacteriales</taxon>
        <taxon>Syntrophomonadaceae</taxon>
        <taxon>Thermosyntropha</taxon>
    </lineage>
</organism>
<proteinExistence type="predicted"/>